<feature type="transmembrane region" description="Helical" evidence="1">
    <location>
        <begin position="49"/>
        <end position="70"/>
    </location>
</feature>
<keyword evidence="1" id="KW-0472">Membrane</keyword>
<dbReference type="Gene3D" id="3.10.28.10">
    <property type="entry name" value="Homing endonucleases"/>
    <property type="match status" value="1"/>
</dbReference>
<reference evidence="3" key="2">
    <citation type="submission" date="2019-02" db="EMBL/GenBank/DDBJ databases">
        <authorList>
            <person name="Jiang L.L."/>
            <person name="Zhang Y."/>
        </authorList>
    </citation>
    <scope>NUCLEOTIDE SEQUENCE</scope>
</reference>
<protein>
    <submittedName>
        <fullName evidence="3">LAGLIDADG endonuclease</fullName>
    </submittedName>
</protein>
<keyword evidence="1" id="KW-1133">Transmembrane helix</keyword>
<gene>
    <name evidence="3" type="primary">orf10</name>
</gene>
<dbReference type="InterPro" id="IPR027434">
    <property type="entry name" value="Homing_endonucl"/>
</dbReference>
<keyword evidence="3" id="KW-0496">Mitochondrion</keyword>
<evidence type="ECO:0000313" key="3">
    <source>
        <dbReference type="EMBL" id="QBL02036.1"/>
    </source>
</evidence>
<accession>A0A481ZLW6</accession>
<geneLocation type="mitochondrion" evidence="3"/>
<dbReference type="RefSeq" id="YP_009568360.1">
    <property type="nucleotide sequence ID" value="NC_041246.1"/>
</dbReference>
<dbReference type="EMBL" id="MK571436">
    <property type="protein sequence ID" value="QBL02036.1"/>
    <property type="molecule type" value="Genomic_DNA"/>
</dbReference>
<keyword evidence="1" id="KW-0812">Transmembrane</keyword>
<keyword evidence="3" id="KW-0255">Endonuclease</keyword>
<keyword evidence="3" id="KW-0540">Nuclease</keyword>
<reference evidence="3" key="1">
    <citation type="journal article" date="2018" name="Mitochondrial DNA Part B Resour">
        <title>The complete mitochondrial genomes of the nematode-trapping fungus Arthrobotrys oligospora.</title>
        <authorList>
            <person name="Jiang L."/>
            <person name="Zhang Y."/>
            <person name="Xu J."/>
            <person name="Zhang K.-Q."/>
            <person name="Zhang Y."/>
        </authorList>
    </citation>
    <scope>NUCLEOTIDE SEQUENCE</scope>
</reference>
<sequence length="114" mass="13220">MHCFVDIYFMFYKEKNQKIVPNNIYNLLTPLVLAHWVKGGSLKLQGRGIILYTDGFNLIGVVKLINVLIIKYRLNCNLLMENNKPKIYIFRSSLNNLITIINQTNISILQYGVN</sequence>
<name>A0A481ZLW6_ORBOL</name>
<dbReference type="GeneID" id="39411628"/>
<organism evidence="3">
    <name type="scientific">Orbilia oligospora</name>
    <name type="common">Nematode-trapping fungus</name>
    <name type="synonym">Arthrobotrys oligospora</name>
    <dbReference type="NCBI Taxonomy" id="2813651"/>
    <lineage>
        <taxon>Eukaryota</taxon>
        <taxon>Fungi</taxon>
        <taxon>Dikarya</taxon>
        <taxon>Ascomycota</taxon>
        <taxon>Pezizomycotina</taxon>
        <taxon>Orbiliomycetes</taxon>
        <taxon>Orbiliales</taxon>
        <taxon>Orbiliaceae</taxon>
        <taxon>Orbilia</taxon>
    </lineage>
</organism>
<evidence type="ECO:0000259" key="2">
    <source>
        <dbReference type="Pfam" id="PF03161"/>
    </source>
</evidence>
<proteinExistence type="predicted"/>
<dbReference type="Pfam" id="PF03161">
    <property type="entry name" value="LAGLIDADG_2"/>
    <property type="match status" value="1"/>
</dbReference>
<evidence type="ECO:0000256" key="1">
    <source>
        <dbReference type="SAM" id="Phobius"/>
    </source>
</evidence>
<keyword evidence="3" id="KW-0378">Hydrolase</keyword>
<dbReference type="AlphaFoldDB" id="A0A481ZLW6"/>
<dbReference type="SUPFAM" id="SSF55608">
    <property type="entry name" value="Homing endonucleases"/>
    <property type="match status" value="1"/>
</dbReference>
<dbReference type="GO" id="GO:0004519">
    <property type="term" value="F:endonuclease activity"/>
    <property type="evidence" value="ECO:0007669"/>
    <property type="project" value="UniProtKB-KW"/>
</dbReference>
<dbReference type="InterPro" id="IPR004860">
    <property type="entry name" value="LAGLIDADG_dom"/>
</dbReference>
<feature type="domain" description="Homing endonuclease LAGLIDADG" evidence="2">
    <location>
        <begin position="1"/>
        <end position="96"/>
    </location>
</feature>